<dbReference type="EMBL" id="PKMF04000097">
    <property type="protein sequence ID" value="KAK7850620.1"/>
    <property type="molecule type" value="Genomic_DNA"/>
</dbReference>
<sequence length="87" mass="9847">MTGDYVHSPPKLKMERRHVTKVEAVHGFGFSPVTNQYKVIRVIKKVSHPNDHYEPLGEIFTLGTNKWRRIGKPPLPANSINVCVVLA</sequence>
<proteinExistence type="predicted"/>
<reference evidence="2 3" key="1">
    <citation type="journal article" date="2018" name="Sci. Data">
        <title>The draft genome sequence of cork oak.</title>
        <authorList>
            <person name="Ramos A.M."/>
            <person name="Usie A."/>
            <person name="Barbosa P."/>
            <person name="Barros P.M."/>
            <person name="Capote T."/>
            <person name="Chaves I."/>
            <person name="Simoes F."/>
            <person name="Abreu I."/>
            <person name="Carrasquinho I."/>
            <person name="Faro C."/>
            <person name="Guimaraes J.B."/>
            <person name="Mendonca D."/>
            <person name="Nobrega F."/>
            <person name="Rodrigues L."/>
            <person name="Saibo N.J.M."/>
            <person name="Varela M.C."/>
            <person name="Egas C."/>
            <person name="Matos J."/>
            <person name="Miguel C.M."/>
            <person name="Oliveira M.M."/>
            <person name="Ricardo C.P."/>
            <person name="Goncalves S."/>
        </authorList>
    </citation>
    <scope>NUCLEOTIDE SEQUENCE [LARGE SCALE GENOMIC DNA]</scope>
    <source>
        <strain evidence="3">cv. HL8</strain>
    </source>
</reference>
<gene>
    <name evidence="2" type="ORF">CFP56_044059</name>
</gene>
<evidence type="ECO:0000313" key="2">
    <source>
        <dbReference type="EMBL" id="KAK7850620.1"/>
    </source>
</evidence>
<dbReference type="Pfam" id="PF08268">
    <property type="entry name" value="FBA_3"/>
    <property type="match status" value="1"/>
</dbReference>
<dbReference type="Proteomes" id="UP000237347">
    <property type="component" value="Unassembled WGS sequence"/>
</dbReference>
<dbReference type="InterPro" id="IPR013187">
    <property type="entry name" value="F-box-assoc_dom_typ3"/>
</dbReference>
<organism evidence="2 3">
    <name type="scientific">Quercus suber</name>
    <name type="common">Cork oak</name>
    <dbReference type="NCBI Taxonomy" id="58331"/>
    <lineage>
        <taxon>Eukaryota</taxon>
        <taxon>Viridiplantae</taxon>
        <taxon>Streptophyta</taxon>
        <taxon>Embryophyta</taxon>
        <taxon>Tracheophyta</taxon>
        <taxon>Spermatophyta</taxon>
        <taxon>Magnoliopsida</taxon>
        <taxon>eudicotyledons</taxon>
        <taxon>Gunneridae</taxon>
        <taxon>Pentapetalae</taxon>
        <taxon>rosids</taxon>
        <taxon>fabids</taxon>
        <taxon>Fagales</taxon>
        <taxon>Fagaceae</taxon>
        <taxon>Quercus</taxon>
    </lineage>
</organism>
<keyword evidence="3" id="KW-1185">Reference proteome</keyword>
<evidence type="ECO:0000313" key="3">
    <source>
        <dbReference type="Proteomes" id="UP000237347"/>
    </source>
</evidence>
<feature type="domain" description="F-box associated beta-propeller type 3" evidence="1">
    <location>
        <begin position="21"/>
        <end position="72"/>
    </location>
</feature>
<protein>
    <recommendedName>
        <fullName evidence="1">F-box associated beta-propeller type 3 domain-containing protein</fullName>
    </recommendedName>
</protein>
<name>A0AAW0LH40_QUESU</name>
<evidence type="ECO:0000259" key="1">
    <source>
        <dbReference type="Pfam" id="PF08268"/>
    </source>
</evidence>
<comment type="caution">
    <text evidence="2">The sequence shown here is derived from an EMBL/GenBank/DDBJ whole genome shotgun (WGS) entry which is preliminary data.</text>
</comment>
<accession>A0AAW0LH40</accession>
<dbReference type="AlphaFoldDB" id="A0AAW0LH40"/>